<dbReference type="Proteomes" id="UP000694844">
    <property type="component" value="Chromosome 1"/>
</dbReference>
<keyword evidence="3" id="KW-0732">Signal</keyword>
<protein>
    <submittedName>
        <fullName evidence="5 6">Integumentary mucin C.1-like</fullName>
    </submittedName>
</protein>
<keyword evidence="2" id="KW-0472">Membrane</keyword>
<evidence type="ECO:0000256" key="1">
    <source>
        <dbReference type="SAM" id="MobiDB-lite"/>
    </source>
</evidence>
<dbReference type="OrthoDB" id="6205660at2759"/>
<feature type="transmembrane region" description="Helical" evidence="2">
    <location>
        <begin position="212"/>
        <end position="232"/>
    </location>
</feature>
<feature type="region of interest" description="Disordered" evidence="1">
    <location>
        <begin position="105"/>
        <end position="131"/>
    </location>
</feature>
<dbReference type="RefSeq" id="XP_022295594.1">
    <property type="nucleotide sequence ID" value="XM_022439886.1"/>
</dbReference>
<evidence type="ECO:0000313" key="4">
    <source>
        <dbReference type="Proteomes" id="UP000694844"/>
    </source>
</evidence>
<evidence type="ECO:0000313" key="6">
    <source>
        <dbReference type="RefSeq" id="XP_022295603.1"/>
    </source>
</evidence>
<proteinExistence type="predicted"/>
<dbReference type="AlphaFoldDB" id="A0A8B8AXZ1"/>
<keyword evidence="2" id="KW-0812">Transmembrane</keyword>
<reference evidence="6" key="2">
    <citation type="submission" date="2025-04" db="UniProtKB">
        <authorList>
            <consortium name="RefSeq"/>
        </authorList>
    </citation>
    <scope>IDENTIFICATION</scope>
    <source>
        <tissue evidence="6">Whole sample</tissue>
    </source>
</reference>
<evidence type="ECO:0000256" key="3">
    <source>
        <dbReference type="SAM" id="SignalP"/>
    </source>
</evidence>
<sequence length="256" mass="26956">MISYESLWIVVSIGLCKACTYIDHGAYYKGSSSTLLYSKSGTIESCKAECSANPSCNGFGRMSGTCYFSSTIVPFSTTCSSCSYFTKDNCDTTTKTTTSTTTVKPTTTAMTTTPTTPLAATTPTTTPVAATTTPVEATTPVAATTTPVAVTTPVAATTKTSTGTGSCFCRCVANTTVVKDKLAKPESLVLSKKDLSSYRKSRICIADNRPSAVALGSLGVAVLVACVLLVVLPDVFRFMRVIWNSDCLTKKSLKKM</sequence>
<name>A0A8B8AXZ1_CRAVI</name>
<reference evidence="4" key="1">
    <citation type="submission" date="2024-06" db="UniProtKB">
        <authorList>
            <consortium name="RefSeq"/>
        </authorList>
    </citation>
    <scope>NUCLEOTIDE SEQUENCE [LARGE SCALE GENOMIC DNA]</scope>
    <source>
        <tissue evidence="5">Whole sample</tissue>
    </source>
</reference>
<feature type="chain" id="PRO_5044665927" evidence="3">
    <location>
        <begin position="19"/>
        <end position="256"/>
    </location>
</feature>
<dbReference type="KEGG" id="cvn:111105540"/>
<dbReference type="GeneID" id="111105540"/>
<keyword evidence="2" id="KW-1133">Transmembrane helix</keyword>
<gene>
    <name evidence="5 6" type="primary">LOC111105540</name>
</gene>
<evidence type="ECO:0000313" key="5">
    <source>
        <dbReference type="RefSeq" id="XP_022295594.1"/>
    </source>
</evidence>
<evidence type="ECO:0000256" key="2">
    <source>
        <dbReference type="SAM" id="Phobius"/>
    </source>
</evidence>
<accession>A0A8B8AXZ1</accession>
<dbReference type="RefSeq" id="XP_022295603.1">
    <property type="nucleotide sequence ID" value="XM_022439895.1"/>
</dbReference>
<feature type="signal peptide" evidence="3">
    <location>
        <begin position="1"/>
        <end position="18"/>
    </location>
</feature>
<organism evidence="4 6">
    <name type="scientific">Crassostrea virginica</name>
    <name type="common">Eastern oyster</name>
    <dbReference type="NCBI Taxonomy" id="6565"/>
    <lineage>
        <taxon>Eukaryota</taxon>
        <taxon>Metazoa</taxon>
        <taxon>Spiralia</taxon>
        <taxon>Lophotrochozoa</taxon>
        <taxon>Mollusca</taxon>
        <taxon>Bivalvia</taxon>
        <taxon>Autobranchia</taxon>
        <taxon>Pteriomorphia</taxon>
        <taxon>Ostreida</taxon>
        <taxon>Ostreoidea</taxon>
        <taxon>Ostreidae</taxon>
        <taxon>Crassostrea</taxon>
    </lineage>
</organism>
<keyword evidence="4" id="KW-1185">Reference proteome</keyword>